<organism evidence="16 17">
    <name type="scientific">Devosia litorisediminis</name>
    <dbReference type="NCBI Taxonomy" id="2829817"/>
    <lineage>
        <taxon>Bacteria</taxon>
        <taxon>Pseudomonadati</taxon>
        <taxon>Pseudomonadota</taxon>
        <taxon>Alphaproteobacteria</taxon>
        <taxon>Hyphomicrobiales</taxon>
        <taxon>Devosiaceae</taxon>
        <taxon>Devosia</taxon>
    </lineage>
</organism>
<feature type="transmembrane region" description="Helical" evidence="11">
    <location>
        <begin position="561"/>
        <end position="588"/>
    </location>
</feature>
<keyword evidence="2" id="KW-0813">Transport</keyword>
<dbReference type="InterPro" id="IPR042106">
    <property type="entry name" value="Nuo/plastoQ_OxRdtase_6_NuoJ"/>
</dbReference>
<evidence type="ECO:0000256" key="2">
    <source>
        <dbReference type="ARBA" id="ARBA00022448"/>
    </source>
</evidence>
<dbReference type="Proteomes" id="UP000678281">
    <property type="component" value="Unassembled WGS sequence"/>
</dbReference>
<dbReference type="EMBL" id="JAGXTP010000001">
    <property type="protein sequence ID" value="MBS3849163.1"/>
    <property type="molecule type" value="Genomic_DNA"/>
</dbReference>
<feature type="transmembrane region" description="Helical" evidence="11">
    <location>
        <begin position="696"/>
        <end position="716"/>
    </location>
</feature>
<keyword evidence="3" id="KW-0050">Antiport</keyword>
<dbReference type="GO" id="GO:0006811">
    <property type="term" value="P:monoatomic ion transport"/>
    <property type="evidence" value="ECO:0007669"/>
    <property type="project" value="UniProtKB-KW"/>
</dbReference>
<evidence type="ECO:0000313" key="16">
    <source>
        <dbReference type="EMBL" id="MBS3849163.1"/>
    </source>
</evidence>
<evidence type="ECO:0000256" key="3">
    <source>
        <dbReference type="ARBA" id="ARBA00022449"/>
    </source>
</evidence>
<proteinExistence type="predicted"/>
<feature type="transmembrane region" description="Helical" evidence="11">
    <location>
        <begin position="67"/>
        <end position="89"/>
    </location>
</feature>
<dbReference type="PANTHER" id="PTHR43373">
    <property type="entry name" value="NA(+)/H(+) ANTIPORTER SUBUNIT"/>
    <property type="match status" value="1"/>
</dbReference>
<feature type="transmembrane region" description="Helical" evidence="11">
    <location>
        <begin position="235"/>
        <end position="253"/>
    </location>
</feature>
<evidence type="ECO:0000256" key="1">
    <source>
        <dbReference type="ARBA" id="ARBA00004651"/>
    </source>
</evidence>
<feature type="transmembrane region" description="Helical" evidence="11">
    <location>
        <begin position="101"/>
        <end position="121"/>
    </location>
</feature>
<feature type="domain" description="MrpA C-terminal/MbhD" evidence="14">
    <location>
        <begin position="615"/>
        <end position="677"/>
    </location>
</feature>
<evidence type="ECO:0000259" key="14">
    <source>
        <dbReference type="Pfam" id="PF13244"/>
    </source>
</evidence>
<comment type="caution">
    <text evidence="16">The sequence shown here is derived from an EMBL/GenBank/DDBJ whole genome shotgun (WGS) entry which is preliminary data.</text>
</comment>
<reference evidence="16" key="1">
    <citation type="submission" date="2021-04" db="EMBL/GenBank/DDBJ databases">
        <title>Devosia litorisediminis sp. nov., isolated from a sand dune.</title>
        <authorList>
            <person name="Park S."/>
            <person name="Yoon J.-H."/>
        </authorList>
    </citation>
    <scope>NUCLEOTIDE SEQUENCE</scope>
    <source>
        <strain evidence="16">BSSL-BM10</strain>
    </source>
</reference>
<dbReference type="Pfam" id="PF00361">
    <property type="entry name" value="Proton_antipo_M"/>
    <property type="match status" value="1"/>
</dbReference>
<feature type="transmembrane region" description="Helical" evidence="11">
    <location>
        <begin position="750"/>
        <end position="768"/>
    </location>
</feature>
<dbReference type="PANTHER" id="PTHR43373:SF1">
    <property type="entry name" value="NA(+)_H(+) ANTIPORTER SUBUNIT A"/>
    <property type="match status" value="1"/>
</dbReference>
<feature type="transmembrane region" description="Helical" evidence="11">
    <location>
        <begin position="195"/>
        <end position="214"/>
    </location>
</feature>
<dbReference type="InterPro" id="IPR001750">
    <property type="entry name" value="ND/Mrp_TM"/>
</dbReference>
<feature type="transmembrane region" description="Helical" evidence="11">
    <location>
        <begin position="154"/>
        <end position="175"/>
    </location>
</feature>
<evidence type="ECO:0000256" key="6">
    <source>
        <dbReference type="ARBA" id="ARBA00022989"/>
    </source>
</evidence>
<gene>
    <name evidence="16" type="ORF">KD146_10700</name>
</gene>
<dbReference type="Pfam" id="PF13244">
    <property type="entry name" value="MbhD"/>
    <property type="match status" value="1"/>
</dbReference>
<feature type="transmembrane region" description="Helical" evidence="11">
    <location>
        <begin position="496"/>
        <end position="514"/>
    </location>
</feature>
<evidence type="ECO:0000256" key="7">
    <source>
        <dbReference type="ARBA" id="ARBA00023065"/>
    </source>
</evidence>
<evidence type="ECO:0000256" key="8">
    <source>
        <dbReference type="ARBA" id="ARBA00023136"/>
    </source>
</evidence>
<evidence type="ECO:0000256" key="11">
    <source>
        <dbReference type="SAM" id="Phobius"/>
    </source>
</evidence>
<keyword evidence="7" id="KW-0406">Ion transport</keyword>
<feature type="compositionally biased region" description="Low complexity" evidence="10">
    <location>
        <begin position="797"/>
        <end position="857"/>
    </location>
</feature>
<feature type="domain" description="NADH-Ubiquinone oxidoreductase (complex I) chain 5 N-terminal" evidence="13">
    <location>
        <begin position="61"/>
        <end position="104"/>
    </location>
</feature>
<dbReference type="PRINTS" id="PR01434">
    <property type="entry name" value="NADHDHGNASE5"/>
</dbReference>
<feature type="transmembrane region" description="Helical" evidence="11">
    <location>
        <begin position="265"/>
        <end position="282"/>
    </location>
</feature>
<keyword evidence="5 9" id="KW-0812">Transmembrane</keyword>
<evidence type="ECO:0000259" key="12">
    <source>
        <dbReference type="Pfam" id="PF00361"/>
    </source>
</evidence>
<feature type="transmembrane region" description="Helical" evidence="11">
    <location>
        <begin position="362"/>
        <end position="381"/>
    </location>
</feature>
<feature type="compositionally biased region" description="Pro residues" evidence="10">
    <location>
        <begin position="777"/>
        <end position="786"/>
    </location>
</feature>
<evidence type="ECO:0000256" key="9">
    <source>
        <dbReference type="RuleBase" id="RU000320"/>
    </source>
</evidence>
<feature type="domain" description="MrpA C-terminal/MbhE" evidence="15">
    <location>
        <begin position="691"/>
        <end position="772"/>
    </location>
</feature>
<accession>A0A942E6J5</accession>
<protein>
    <submittedName>
        <fullName evidence="16">DUF4040 domain-containing protein</fullName>
    </submittedName>
</protein>
<evidence type="ECO:0000256" key="4">
    <source>
        <dbReference type="ARBA" id="ARBA00022475"/>
    </source>
</evidence>
<keyword evidence="17" id="KW-1185">Reference proteome</keyword>
<comment type="subcellular location">
    <subcellularLocation>
        <location evidence="1">Cell membrane</location>
        <topology evidence="1">Multi-pass membrane protein</topology>
    </subcellularLocation>
    <subcellularLocation>
        <location evidence="9">Membrane</location>
        <topology evidence="9">Multi-pass membrane protein</topology>
    </subcellularLocation>
</comment>
<feature type="transmembrane region" description="Helical" evidence="11">
    <location>
        <begin position="25"/>
        <end position="47"/>
    </location>
</feature>
<evidence type="ECO:0000256" key="10">
    <source>
        <dbReference type="SAM" id="MobiDB-lite"/>
    </source>
</evidence>
<feature type="transmembrane region" description="Helical" evidence="11">
    <location>
        <begin position="633"/>
        <end position="650"/>
    </location>
</feature>
<feature type="region of interest" description="Disordered" evidence="10">
    <location>
        <begin position="777"/>
        <end position="866"/>
    </location>
</feature>
<evidence type="ECO:0000259" key="15">
    <source>
        <dbReference type="Pfam" id="PF20501"/>
    </source>
</evidence>
<dbReference type="AlphaFoldDB" id="A0A942E6J5"/>
<dbReference type="InterPro" id="IPR050616">
    <property type="entry name" value="CPA3_Na-H_Antiporter_A"/>
</dbReference>
<dbReference type="GO" id="GO:0015297">
    <property type="term" value="F:antiporter activity"/>
    <property type="evidence" value="ECO:0007669"/>
    <property type="project" value="UniProtKB-KW"/>
</dbReference>
<feature type="transmembrane region" description="Helical" evidence="11">
    <location>
        <begin position="127"/>
        <end position="147"/>
    </location>
</feature>
<evidence type="ECO:0000259" key="13">
    <source>
        <dbReference type="Pfam" id="PF00662"/>
    </source>
</evidence>
<name>A0A942E6J5_9HYPH</name>
<dbReference type="GO" id="GO:0005886">
    <property type="term" value="C:plasma membrane"/>
    <property type="evidence" value="ECO:0007669"/>
    <property type="project" value="UniProtKB-SubCell"/>
</dbReference>
<dbReference type="Pfam" id="PF20501">
    <property type="entry name" value="MbhE"/>
    <property type="match status" value="1"/>
</dbReference>
<dbReference type="InterPro" id="IPR046806">
    <property type="entry name" value="MrpA_C/MbhE"/>
</dbReference>
<dbReference type="Pfam" id="PF00662">
    <property type="entry name" value="Proton_antipo_N"/>
    <property type="match status" value="1"/>
</dbReference>
<feature type="transmembrane region" description="Helical" evidence="11">
    <location>
        <begin position="608"/>
        <end position="626"/>
    </location>
</feature>
<dbReference type="InterPro" id="IPR025383">
    <property type="entry name" value="MrpA_C/MbhD"/>
</dbReference>
<keyword evidence="4" id="KW-1003">Cell membrane</keyword>
<feature type="domain" description="NADH:quinone oxidoreductase/Mrp antiporter transmembrane" evidence="12">
    <location>
        <begin position="121"/>
        <end position="404"/>
    </location>
</feature>
<dbReference type="Gene3D" id="1.20.120.1200">
    <property type="entry name" value="NADH-ubiquinone/plastoquinone oxidoreductase chain 6, subunit NuoJ"/>
    <property type="match status" value="1"/>
</dbReference>
<feature type="transmembrane region" description="Helical" evidence="11">
    <location>
        <begin position="656"/>
        <end position="675"/>
    </location>
</feature>
<dbReference type="InterPro" id="IPR001516">
    <property type="entry name" value="Proton_antipo_N"/>
</dbReference>
<feature type="transmembrane region" description="Helical" evidence="11">
    <location>
        <begin position="401"/>
        <end position="422"/>
    </location>
</feature>
<evidence type="ECO:0000313" key="17">
    <source>
        <dbReference type="Proteomes" id="UP000678281"/>
    </source>
</evidence>
<keyword evidence="8 11" id="KW-0472">Membrane</keyword>
<feature type="transmembrane region" description="Helical" evidence="11">
    <location>
        <begin position="442"/>
        <end position="462"/>
    </location>
</feature>
<keyword evidence="6 11" id="KW-1133">Transmembrane helix</keyword>
<evidence type="ECO:0000256" key="5">
    <source>
        <dbReference type="ARBA" id="ARBA00022692"/>
    </source>
</evidence>
<sequence>MAIAPFVAAALAPLLHRFTKPLSGWILALVPGAIFVFLLSLIEPVLATGSISARIGWVPAYGLDLSFFVDGLSLTFALTISGIGALIIIYSGAYLQGHQHLGRFLAFLMAFMGAMLGLVLADNMLGLFVFWELTAVTSFLLIGFDAVRAAARRGAIQALVITNIGGMALLAGVILVQQLTGTWELSELRGLEGGLQGHSLYGLVLAFFLIAAFTKSAQFPLHFWLPNAMEAPTPVSAFLHSATMVQAGVYLLARTTPWLGDTTAWTTILVCFGGVTLLWGALGSLKQTDLKQMLAQSTIASLGLLVLLIGLGTETAIAGMVIYFVAHALYKAGLFMVVGAIDHEAGTRDITALGGLSGKMPITFVAAMLAGLSMFGLPPTIAFFAKEEMYLYLLSPQWQDLAVLAVLIAGNALLAAVGALVAIKPFLGPAMQTPKSAHEAPLGLLAGPVILGVTGIAFALLLDWFGHTVLEPAATAILHEPVKSHLTWNIDLTKPVVWLSVATWVLAVLAYRNAATIRTLLRRFDAALGWTADTVFDIVMFGLIRFAGAVTRLLHHGRLELYLVTVFAMLALALMVPLFGLGAVNALLPTAELGSWGTKLSWPNLSPYEWGVVGLALLGLGAIVAAPNRLYSILALGVQGTAVALIFLLFGAPDLAFTQLMVEILSVVILALVMTRLNLDERDHRPFEDLARDGTLAVVCGVGVSLLLMVVLSGTLDTRLSDFFIATSVPIAHGANIVNVILVDYRGFDTLGEISVLMAAGISIMVLLRSRKKPVPVAAPLPPNPVVPKIKPKSTRAKAAATPRATTTAKATTKPKAAAAKPASTRTRATKTGAAKTAAATTPAAPAKAPAAPTKTPTTRRKRAES</sequence>